<dbReference type="OrthoDB" id="4333485at2"/>
<organism evidence="9 10">
    <name type="scientific">Subtercola boreus</name>
    <dbReference type="NCBI Taxonomy" id="120213"/>
    <lineage>
        <taxon>Bacteria</taxon>
        <taxon>Bacillati</taxon>
        <taxon>Actinomycetota</taxon>
        <taxon>Actinomycetes</taxon>
        <taxon>Micrococcales</taxon>
        <taxon>Microbacteriaceae</taxon>
        <taxon>Subtercola</taxon>
    </lineage>
</organism>
<evidence type="ECO:0000256" key="7">
    <source>
        <dbReference type="SAM" id="Phobius"/>
    </source>
</evidence>
<keyword evidence="10" id="KW-1185">Reference proteome</keyword>
<dbReference type="PANTHER" id="PTHR14969:SF62">
    <property type="entry name" value="DECAPRENYLPHOSPHORYL-5-PHOSPHORIBOSE PHOSPHATASE RV3807C-RELATED"/>
    <property type="match status" value="1"/>
</dbReference>
<sequence length="188" mass="19631">MTSLRASETRLIVTVQQWPVSRAAVPVARLMSLFGEHAAGWILLGLVGAVLDEPRRFAWLAGVLAVVVAHGVSIVVKRLVRRLRPGIVVRAGSRGDSVGGYASSDAGPVKVYATAPSKLSFPSSHASSTMAAVIVYTALLPLLWPVALLVVVAMGFSRVILGMHFVTDVLAGFGIGILVGVPTALLTA</sequence>
<evidence type="ECO:0000256" key="5">
    <source>
        <dbReference type="ARBA" id="ARBA00022989"/>
    </source>
</evidence>
<protein>
    <recommendedName>
        <fullName evidence="8">Phosphatidic acid phosphatase type 2/haloperoxidase domain-containing protein</fullName>
    </recommendedName>
</protein>
<gene>
    <name evidence="9" type="ORF">B7R54_01035</name>
</gene>
<dbReference type="GO" id="GO:0005886">
    <property type="term" value="C:plasma membrane"/>
    <property type="evidence" value="ECO:0007669"/>
    <property type="project" value="UniProtKB-SubCell"/>
</dbReference>
<comment type="subcellular location">
    <subcellularLocation>
        <location evidence="1">Cell membrane</location>
        <topology evidence="1">Multi-pass membrane protein</topology>
    </subcellularLocation>
</comment>
<name>A0A3E0VDG4_9MICO</name>
<evidence type="ECO:0000313" key="10">
    <source>
        <dbReference type="Proteomes" id="UP000256486"/>
    </source>
</evidence>
<keyword evidence="2" id="KW-1003">Cell membrane</keyword>
<feature type="transmembrane region" description="Helical" evidence="7">
    <location>
        <begin position="133"/>
        <end position="157"/>
    </location>
</feature>
<evidence type="ECO:0000259" key="8">
    <source>
        <dbReference type="SMART" id="SM00014"/>
    </source>
</evidence>
<dbReference type="PANTHER" id="PTHR14969">
    <property type="entry name" value="SPHINGOSINE-1-PHOSPHATE PHOSPHOHYDROLASE"/>
    <property type="match status" value="1"/>
</dbReference>
<keyword evidence="5 7" id="KW-1133">Transmembrane helix</keyword>
<dbReference type="InterPro" id="IPR036938">
    <property type="entry name" value="PAP2/HPO_sf"/>
</dbReference>
<evidence type="ECO:0000256" key="2">
    <source>
        <dbReference type="ARBA" id="ARBA00022475"/>
    </source>
</evidence>
<accession>A0A3E0VDG4</accession>
<dbReference type="Gene3D" id="1.20.144.10">
    <property type="entry name" value="Phosphatidic acid phosphatase type 2/haloperoxidase"/>
    <property type="match status" value="1"/>
</dbReference>
<dbReference type="SUPFAM" id="SSF48317">
    <property type="entry name" value="Acid phosphatase/Vanadium-dependent haloperoxidase"/>
    <property type="match status" value="1"/>
</dbReference>
<evidence type="ECO:0000256" key="3">
    <source>
        <dbReference type="ARBA" id="ARBA00022692"/>
    </source>
</evidence>
<dbReference type="AlphaFoldDB" id="A0A3E0VDG4"/>
<dbReference type="Pfam" id="PF01569">
    <property type="entry name" value="PAP2"/>
    <property type="match status" value="1"/>
</dbReference>
<feature type="transmembrane region" description="Helical" evidence="7">
    <location>
        <begin position="57"/>
        <end position="76"/>
    </location>
</feature>
<proteinExistence type="predicted"/>
<evidence type="ECO:0000313" key="9">
    <source>
        <dbReference type="EMBL" id="RFA07954.1"/>
    </source>
</evidence>
<feature type="transmembrane region" description="Helical" evidence="7">
    <location>
        <begin position="169"/>
        <end position="187"/>
    </location>
</feature>
<dbReference type="RefSeq" id="WP_116413373.1">
    <property type="nucleotide sequence ID" value="NZ_NBWZ01000001.1"/>
</dbReference>
<dbReference type="SMART" id="SM00014">
    <property type="entry name" value="acidPPc"/>
    <property type="match status" value="1"/>
</dbReference>
<dbReference type="Proteomes" id="UP000256486">
    <property type="component" value="Unassembled WGS sequence"/>
</dbReference>
<dbReference type="GO" id="GO:0016787">
    <property type="term" value="F:hydrolase activity"/>
    <property type="evidence" value="ECO:0007669"/>
    <property type="project" value="UniProtKB-KW"/>
</dbReference>
<reference evidence="9 10" key="1">
    <citation type="submission" date="2017-04" db="EMBL/GenBank/DDBJ databases">
        <title>Comparative genome analysis of Subtercola boreus.</title>
        <authorList>
            <person name="Cho Y.-J."/>
            <person name="Cho A."/>
            <person name="Kim O.-S."/>
            <person name="Lee J.-I."/>
        </authorList>
    </citation>
    <scope>NUCLEOTIDE SEQUENCE [LARGE SCALE GENOMIC DNA]</scope>
    <source>
        <strain evidence="9 10">K300</strain>
    </source>
</reference>
<comment type="caution">
    <text evidence="9">The sequence shown here is derived from an EMBL/GenBank/DDBJ whole genome shotgun (WGS) entry which is preliminary data.</text>
</comment>
<dbReference type="InterPro" id="IPR000326">
    <property type="entry name" value="PAP2/HPO"/>
</dbReference>
<evidence type="ECO:0000256" key="4">
    <source>
        <dbReference type="ARBA" id="ARBA00022801"/>
    </source>
</evidence>
<keyword evidence="4" id="KW-0378">Hydrolase</keyword>
<feature type="domain" description="Phosphatidic acid phosphatase type 2/haloperoxidase" evidence="8">
    <location>
        <begin position="58"/>
        <end position="184"/>
    </location>
</feature>
<dbReference type="EMBL" id="NBWZ01000001">
    <property type="protein sequence ID" value="RFA07954.1"/>
    <property type="molecule type" value="Genomic_DNA"/>
</dbReference>
<evidence type="ECO:0000256" key="6">
    <source>
        <dbReference type="ARBA" id="ARBA00023136"/>
    </source>
</evidence>
<keyword evidence="6 7" id="KW-0472">Membrane</keyword>
<feature type="transmembrane region" description="Helical" evidence="7">
    <location>
        <begin position="30"/>
        <end position="51"/>
    </location>
</feature>
<keyword evidence="3 7" id="KW-0812">Transmembrane</keyword>
<evidence type="ECO:0000256" key="1">
    <source>
        <dbReference type="ARBA" id="ARBA00004651"/>
    </source>
</evidence>